<evidence type="ECO:0000256" key="1">
    <source>
        <dbReference type="SAM" id="MobiDB-lite"/>
    </source>
</evidence>
<feature type="region of interest" description="Disordered" evidence="1">
    <location>
        <begin position="44"/>
        <end position="76"/>
    </location>
</feature>
<dbReference type="EMBL" id="JAWDGP010001166">
    <property type="protein sequence ID" value="KAK3793856.1"/>
    <property type="molecule type" value="Genomic_DNA"/>
</dbReference>
<protein>
    <submittedName>
        <fullName evidence="2">Uncharacterized protein</fullName>
    </submittedName>
</protein>
<gene>
    <name evidence="2" type="ORF">RRG08_033433</name>
</gene>
<keyword evidence="3" id="KW-1185">Reference proteome</keyword>
<reference evidence="2" key="1">
    <citation type="journal article" date="2023" name="G3 (Bethesda)">
        <title>A reference genome for the long-term kleptoplast-retaining sea slug Elysia crispata morphotype clarki.</title>
        <authorList>
            <person name="Eastman K.E."/>
            <person name="Pendleton A.L."/>
            <person name="Shaikh M.A."/>
            <person name="Suttiyut T."/>
            <person name="Ogas R."/>
            <person name="Tomko P."/>
            <person name="Gavelis G."/>
            <person name="Widhalm J.R."/>
            <person name="Wisecaver J.H."/>
        </authorList>
    </citation>
    <scope>NUCLEOTIDE SEQUENCE</scope>
    <source>
        <strain evidence="2">ECLA1</strain>
    </source>
</reference>
<accession>A0AAE1AUW5</accession>
<proteinExistence type="predicted"/>
<sequence length="93" mass="10816">MWIKTDARLMSRRDKTRGRALYSLTITTPVMWIKTDARLMSRRDKTRGRALYSPTSPTTRTPVIWPARSPSDVHPAEQEKLSTEILSILLIYR</sequence>
<evidence type="ECO:0000313" key="3">
    <source>
        <dbReference type="Proteomes" id="UP001283361"/>
    </source>
</evidence>
<comment type="caution">
    <text evidence="2">The sequence shown here is derived from an EMBL/GenBank/DDBJ whole genome shotgun (WGS) entry which is preliminary data.</text>
</comment>
<organism evidence="2 3">
    <name type="scientific">Elysia crispata</name>
    <name type="common">lettuce slug</name>
    <dbReference type="NCBI Taxonomy" id="231223"/>
    <lineage>
        <taxon>Eukaryota</taxon>
        <taxon>Metazoa</taxon>
        <taxon>Spiralia</taxon>
        <taxon>Lophotrochozoa</taxon>
        <taxon>Mollusca</taxon>
        <taxon>Gastropoda</taxon>
        <taxon>Heterobranchia</taxon>
        <taxon>Euthyneura</taxon>
        <taxon>Panpulmonata</taxon>
        <taxon>Sacoglossa</taxon>
        <taxon>Placobranchoidea</taxon>
        <taxon>Plakobranchidae</taxon>
        <taxon>Elysia</taxon>
    </lineage>
</organism>
<evidence type="ECO:0000313" key="2">
    <source>
        <dbReference type="EMBL" id="KAK3793856.1"/>
    </source>
</evidence>
<name>A0AAE1AUW5_9GAST</name>
<dbReference type="AlphaFoldDB" id="A0AAE1AUW5"/>
<dbReference type="Proteomes" id="UP001283361">
    <property type="component" value="Unassembled WGS sequence"/>
</dbReference>